<gene>
    <name evidence="3" type="ORF">HJG54_28565</name>
    <name evidence="4" type="ORF">HJG54_34330</name>
</gene>
<dbReference type="EMBL" id="CP053587">
    <property type="protein sequence ID" value="WNZ26884.1"/>
    <property type="molecule type" value="Genomic_DNA"/>
</dbReference>
<dbReference type="RefSeq" id="WP_316436434.1">
    <property type="nucleotide sequence ID" value="NZ_CP053587.1"/>
</dbReference>
<feature type="coiled-coil region" evidence="1">
    <location>
        <begin position="39"/>
        <end position="66"/>
    </location>
</feature>
<keyword evidence="2" id="KW-0812">Transmembrane</keyword>
<feature type="transmembrane region" description="Helical" evidence="2">
    <location>
        <begin position="96"/>
        <end position="115"/>
    </location>
</feature>
<evidence type="ECO:0000256" key="1">
    <source>
        <dbReference type="SAM" id="Coils"/>
    </source>
</evidence>
<organism evidence="4">
    <name type="scientific">Leptolyngbya sp. NK1-12</name>
    <dbReference type="NCBI Taxonomy" id="2547451"/>
    <lineage>
        <taxon>Bacteria</taxon>
        <taxon>Bacillati</taxon>
        <taxon>Cyanobacteriota</taxon>
        <taxon>Cyanophyceae</taxon>
        <taxon>Leptolyngbyales</taxon>
        <taxon>Leptolyngbyaceae</taxon>
        <taxon>Leptolyngbya group</taxon>
        <taxon>Leptolyngbya</taxon>
    </lineage>
</organism>
<evidence type="ECO:0000313" key="3">
    <source>
        <dbReference type="EMBL" id="WNZ26884.1"/>
    </source>
</evidence>
<dbReference type="EMBL" id="CP053587">
    <property type="protein sequence ID" value="WNZ27902.1"/>
    <property type="molecule type" value="Genomic_DNA"/>
</dbReference>
<keyword evidence="2" id="KW-1133">Transmembrane helix</keyword>
<name>A0AA97API7_9CYAN</name>
<keyword evidence="1" id="KW-0175">Coiled coil</keyword>
<evidence type="ECO:0000256" key="2">
    <source>
        <dbReference type="SAM" id="Phobius"/>
    </source>
</evidence>
<evidence type="ECO:0000313" key="4">
    <source>
        <dbReference type="EMBL" id="WNZ27902.1"/>
    </source>
</evidence>
<proteinExistence type="predicted"/>
<accession>A0AA97API7</accession>
<reference evidence="4" key="1">
    <citation type="submission" date="2020-05" db="EMBL/GenBank/DDBJ databases">
        <authorList>
            <person name="Zhu T."/>
            <person name="Keshari N."/>
            <person name="Lu X."/>
        </authorList>
    </citation>
    <scope>NUCLEOTIDE SEQUENCE</scope>
    <source>
        <strain evidence="4">NK1-12</strain>
    </source>
</reference>
<sequence length="149" mass="15726">MSLPAVIAFASQLIDQHRIEVGQHPDTTPVDWLGLAMSLEEAKLVIAALERKQQELEQTRNSARLGSDIVTLASGGAGLVVMLTGAALMLFPVTTLAGVITFASGAGTAGIGKIVSDQVKQRATDDQSLTIEQLEQAIHDLRTAVLLVL</sequence>
<protein>
    <submittedName>
        <fullName evidence="4">Uncharacterized protein</fullName>
    </submittedName>
</protein>
<keyword evidence="2" id="KW-0472">Membrane</keyword>
<feature type="transmembrane region" description="Helical" evidence="2">
    <location>
        <begin position="69"/>
        <end position="90"/>
    </location>
</feature>
<dbReference type="AlphaFoldDB" id="A0AA97API7"/>